<dbReference type="EMBL" id="LGUT01000899">
    <property type="protein sequence ID" value="KOG90081.1"/>
    <property type="molecule type" value="Genomic_DNA"/>
</dbReference>
<evidence type="ECO:0008006" key="4">
    <source>
        <dbReference type="Google" id="ProtNLM"/>
    </source>
</evidence>
<protein>
    <recommendedName>
        <fullName evidence="4">5,6-dimethylbenzimidazole synthase</fullName>
    </recommendedName>
</protein>
<reference evidence="2 3" key="1">
    <citation type="submission" date="2015-07" db="EMBL/GenBank/DDBJ databases">
        <authorList>
            <person name="Ju K.-S."/>
            <person name="Doroghazi J.R."/>
            <person name="Metcalf W.W."/>
        </authorList>
    </citation>
    <scope>NUCLEOTIDE SEQUENCE [LARGE SCALE GENOMIC DNA]</scope>
    <source>
        <strain evidence="2 3">NRRL B-3589</strain>
    </source>
</reference>
<accession>A0ABR5J9P2</accession>
<feature type="region of interest" description="Disordered" evidence="1">
    <location>
        <begin position="1"/>
        <end position="116"/>
    </location>
</feature>
<gene>
    <name evidence="2" type="ORF">ADK38_10690</name>
</gene>
<sequence length="116" mass="12235">MSEGVPVSGGEPEPRRLLPMSEGVPVSGGEREPRRLLPMTPAEPVTPHEAPTVQTQGIEQPLGIIGQPMGNNVPAQELSDRTEPVPAGDTPQYRELTEQVPQVPAQGGEQAGLPGF</sequence>
<evidence type="ECO:0000313" key="2">
    <source>
        <dbReference type="EMBL" id="KOG90081.1"/>
    </source>
</evidence>
<comment type="caution">
    <text evidence="2">The sequence shown here is derived from an EMBL/GenBank/DDBJ whole genome shotgun (WGS) entry which is preliminary data.</text>
</comment>
<proteinExistence type="predicted"/>
<evidence type="ECO:0000256" key="1">
    <source>
        <dbReference type="SAM" id="MobiDB-lite"/>
    </source>
</evidence>
<evidence type="ECO:0000313" key="3">
    <source>
        <dbReference type="Proteomes" id="UP000037020"/>
    </source>
</evidence>
<keyword evidence="3" id="KW-1185">Reference proteome</keyword>
<organism evidence="2 3">
    <name type="scientific">Streptomyces varsoviensis</name>
    <dbReference type="NCBI Taxonomy" id="67373"/>
    <lineage>
        <taxon>Bacteria</taxon>
        <taxon>Bacillati</taxon>
        <taxon>Actinomycetota</taxon>
        <taxon>Actinomycetes</taxon>
        <taxon>Kitasatosporales</taxon>
        <taxon>Streptomycetaceae</taxon>
        <taxon>Streptomyces</taxon>
    </lineage>
</organism>
<name>A0ABR5J9P2_9ACTN</name>
<dbReference type="Proteomes" id="UP000037020">
    <property type="component" value="Unassembled WGS sequence"/>
</dbReference>